<dbReference type="Proteomes" id="UP000604046">
    <property type="component" value="Unassembled WGS sequence"/>
</dbReference>
<dbReference type="AlphaFoldDB" id="A0A812IFW2"/>
<dbReference type="OrthoDB" id="496981at2759"/>
<comment type="caution">
    <text evidence="2">The sequence shown here is derived from an EMBL/GenBank/DDBJ whole genome shotgun (WGS) entry which is preliminary data.</text>
</comment>
<sequence>MILAQAQLQDYIVRLAAIPAIQGPLEYIAEVGIVQDVSHAALGQRKMSPETMLWLFLILANLALVALVVVPKAKLQVWSFFYFFLARRWFAVCRSLPCGFWVLGFLHRLSRPVSCVR</sequence>
<feature type="transmembrane region" description="Helical" evidence="1">
    <location>
        <begin position="89"/>
        <end position="107"/>
    </location>
</feature>
<evidence type="ECO:0000256" key="1">
    <source>
        <dbReference type="SAM" id="Phobius"/>
    </source>
</evidence>
<evidence type="ECO:0000313" key="2">
    <source>
        <dbReference type="EMBL" id="CAE7033808.1"/>
    </source>
</evidence>
<evidence type="ECO:0000313" key="3">
    <source>
        <dbReference type="Proteomes" id="UP000604046"/>
    </source>
</evidence>
<keyword evidence="1" id="KW-0812">Transmembrane</keyword>
<keyword evidence="1" id="KW-1133">Transmembrane helix</keyword>
<name>A0A812IFW2_9DINO</name>
<accession>A0A812IFW2</accession>
<reference evidence="2" key="1">
    <citation type="submission" date="2021-02" db="EMBL/GenBank/DDBJ databases">
        <authorList>
            <person name="Dougan E. K."/>
            <person name="Rhodes N."/>
            <person name="Thang M."/>
            <person name="Chan C."/>
        </authorList>
    </citation>
    <scope>NUCLEOTIDE SEQUENCE</scope>
</reference>
<dbReference type="EMBL" id="CAJNDS010000247">
    <property type="protein sequence ID" value="CAE7033808.1"/>
    <property type="molecule type" value="Genomic_DNA"/>
</dbReference>
<keyword evidence="3" id="KW-1185">Reference proteome</keyword>
<protein>
    <submittedName>
        <fullName evidence="2">Uncharacterized protein</fullName>
    </submittedName>
</protein>
<keyword evidence="1" id="KW-0472">Membrane</keyword>
<organism evidence="2 3">
    <name type="scientific">Symbiodinium natans</name>
    <dbReference type="NCBI Taxonomy" id="878477"/>
    <lineage>
        <taxon>Eukaryota</taxon>
        <taxon>Sar</taxon>
        <taxon>Alveolata</taxon>
        <taxon>Dinophyceae</taxon>
        <taxon>Suessiales</taxon>
        <taxon>Symbiodiniaceae</taxon>
        <taxon>Symbiodinium</taxon>
    </lineage>
</organism>
<feature type="transmembrane region" description="Helical" evidence="1">
    <location>
        <begin position="52"/>
        <end position="69"/>
    </location>
</feature>
<proteinExistence type="predicted"/>
<gene>
    <name evidence="2" type="ORF">SNAT2548_LOCUS4061</name>
</gene>